<dbReference type="GO" id="GO:0000160">
    <property type="term" value="P:phosphorelay signal transduction system"/>
    <property type="evidence" value="ECO:0007669"/>
    <property type="project" value="UniProtKB-KW"/>
</dbReference>
<name>A0A9D2HKP1_9FIRM</name>
<dbReference type="InterPro" id="IPR003594">
    <property type="entry name" value="HATPase_dom"/>
</dbReference>
<dbReference type="EMBL" id="DWZA01000109">
    <property type="protein sequence ID" value="HJA72617.1"/>
    <property type="molecule type" value="Genomic_DNA"/>
</dbReference>
<dbReference type="PRINTS" id="PR00344">
    <property type="entry name" value="BCTRLSENSOR"/>
</dbReference>
<sequence length="185" mass="20395">MLPEISLNILDVAENSTRAKATLVSILVEADTAGDLLKVVIGDNGCGMTKEQIDHVTDPFFTTRTTRKVGLGVPFFKYAAESTGGSFSIESQPGTGTTVTAVFVLSHIDRMPLGDISSTIHTLIVYHPDTDFCYTYRYNGREFTLDTRQFREILGDVPFDTPEVSAYIMDYLTENKTDTDNGAVY</sequence>
<dbReference type="GO" id="GO:0004673">
    <property type="term" value="F:protein histidine kinase activity"/>
    <property type="evidence" value="ECO:0007669"/>
    <property type="project" value="UniProtKB-EC"/>
</dbReference>
<dbReference type="Pfam" id="PF02518">
    <property type="entry name" value="HATPase_c"/>
    <property type="match status" value="1"/>
</dbReference>
<accession>A0A9D2HKP1</accession>
<dbReference type="Proteomes" id="UP000823900">
    <property type="component" value="Unassembled WGS sequence"/>
</dbReference>
<dbReference type="Gene3D" id="3.30.565.10">
    <property type="entry name" value="Histidine kinase-like ATPase, C-terminal domain"/>
    <property type="match status" value="1"/>
</dbReference>
<dbReference type="SUPFAM" id="SSF55874">
    <property type="entry name" value="ATPase domain of HSP90 chaperone/DNA topoisomerase II/histidine kinase"/>
    <property type="match status" value="1"/>
</dbReference>
<dbReference type="InterPro" id="IPR005467">
    <property type="entry name" value="His_kinase_dom"/>
</dbReference>
<evidence type="ECO:0000313" key="6">
    <source>
        <dbReference type="EMBL" id="HJA72617.1"/>
    </source>
</evidence>
<organism evidence="6 7">
    <name type="scientific">Candidatus Lachnoclostridium stercoravium</name>
    <dbReference type="NCBI Taxonomy" id="2838633"/>
    <lineage>
        <taxon>Bacteria</taxon>
        <taxon>Bacillati</taxon>
        <taxon>Bacillota</taxon>
        <taxon>Clostridia</taxon>
        <taxon>Lachnospirales</taxon>
        <taxon>Lachnospiraceae</taxon>
    </lineage>
</organism>
<keyword evidence="3" id="KW-0808">Transferase</keyword>
<feature type="domain" description="Histidine kinase" evidence="5">
    <location>
        <begin position="1"/>
        <end position="107"/>
    </location>
</feature>
<gene>
    <name evidence="6" type="ORF">IAA07_13755</name>
</gene>
<reference evidence="6" key="1">
    <citation type="journal article" date="2021" name="PeerJ">
        <title>Extensive microbial diversity within the chicken gut microbiome revealed by metagenomics and culture.</title>
        <authorList>
            <person name="Gilroy R."/>
            <person name="Ravi A."/>
            <person name="Getino M."/>
            <person name="Pursley I."/>
            <person name="Horton D.L."/>
            <person name="Alikhan N.F."/>
            <person name="Baker D."/>
            <person name="Gharbi K."/>
            <person name="Hall N."/>
            <person name="Watson M."/>
            <person name="Adriaenssens E.M."/>
            <person name="Foster-Nyarko E."/>
            <person name="Jarju S."/>
            <person name="Secka A."/>
            <person name="Antonio M."/>
            <person name="Oren A."/>
            <person name="Chaudhuri R.R."/>
            <person name="La Ragione R."/>
            <person name="Hildebrand F."/>
            <person name="Pallen M.J."/>
        </authorList>
    </citation>
    <scope>NUCLEOTIDE SEQUENCE</scope>
    <source>
        <strain evidence="6">CHK178-16964</strain>
    </source>
</reference>
<dbReference type="EC" id="2.7.13.3" evidence="2"/>
<keyword evidence="3" id="KW-0418">Kinase</keyword>
<reference evidence="6" key="2">
    <citation type="submission" date="2021-04" db="EMBL/GenBank/DDBJ databases">
        <authorList>
            <person name="Gilroy R."/>
        </authorList>
    </citation>
    <scope>NUCLEOTIDE SEQUENCE</scope>
    <source>
        <strain evidence="6">CHK178-16964</strain>
    </source>
</reference>
<comment type="catalytic activity">
    <reaction evidence="1">
        <text>ATP + protein L-histidine = ADP + protein N-phospho-L-histidine.</text>
        <dbReference type="EC" id="2.7.13.3"/>
    </reaction>
</comment>
<evidence type="ECO:0000256" key="4">
    <source>
        <dbReference type="ARBA" id="ARBA00023012"/>
    </source>
</evidence>
<keyword evidence="4" id="KW-0902">Two-component regulatory system</keyword>
<evidence type="ECO:0000256" key="2">
    <source>
        <dbReference type="ARBA" id="ARBA00012438"/>
    </source>
</evidence>
<dbReference type="PROSITE" id="PS50109">
    <property type="entry name" value="HIS_KIN"/>
    <property type="match status" value="1"/>
</dbReference>
<dbReference type="GO" id="GO:0005524">
    <property type="term" value="F:ATP binding"/>
    <property type="evidence" value="ECO:0007669"/>
    <property type="project" value="UniProtKB-KW"/>
</dbReference>
<dbReference type="AlphaFoldDB" id="A0A9D2HKP1"/>
<evidence type="ECO:0000256" key="3">
    <source>
        <dbReference type="ARBA" id="ARBA00022777"/>
    </source>
</evidence>
<dbReference type="InterPro" id="IPR036890">
    <property type="entry name" value="HATPase_C_sf"/>
</dbReference>
<keyword evidence="6" id="KW-0067">ATP-binding</keyword>
<proteinExistence type="predicted"/>
<comment type="caution">
    <text evidence="6">The sequence shown here is derived from an EMBL/GenBank/DDBJ whole genome shotgun (WGS) entry which is preliminary data.</text>
</comment>
<keyword evidence="6" id="KW-0547">Nucleotide-binding</keyword>
<evidence type="ECO:0000256" key="1">
    <source>
        <dbReference type="ARBA" id="ARBA00000085"/>
    </source>
</evidence>
<dbReference type="InterPro" id="IPR004358">
    <property type="entry name" value="Sig_transdc_His_kin-like_C"/>
</dbReference>
<protein>
    <recommendedName>
        <fullName evidence="2">histidine kinase</fullName>
        <ecNumber evidence="2">2.7.13.3</ecNumber>
    </recommendedName>
</protein>
<evidence type="ECO:0000313" key="7">
    <source>
        <dbReference type="Proteomes" id="UP000823900"/>
    </source>
</evidence>
<evidence type="ECO:0000259" key="5">
    <source>
        <dbReference type="PROSITE" id="PS50109"/>
    </source>
</evidence>